<dbReference type="GO" id="GO:0003676">
    <property type="term" value="F:nucleic acid binding"/>
    <property type="evidence" value="ECO:0007669"/>
    <property type="project" value="InterPro"/>
</dbReference>
<evidence type="ECO:0000313" key="1">
    <source>
        <dbReference type="Ensembl" id="ENSNBRP00000027554.1"/>
    </source>
</evidence>
<name>A0A3Q4N5Q2_NEOBR</name>
<dbReference type="InterPro" id="IPR036397">
    <property type="entry name" value="RNaseH_sf"/>
</dbReference>
<dbReference type="Ensembl" id="ENSNBRT00000028273.1">
    <property type="protein sequence ID" value="ENSNBRP00000027554.1"/>
    <property type="gene ID" value="ENSNBRG00000021026.1"/>
</dbReference>
<reference evidence="1" key="1">
    <citation type="submission" date="2025-08" db="UniProtKB">
        <authorList>
            <consortium name="Ensembl"/>
        </authorList>
    </citation>
    <scope>IDENTIFICATION</scope>
</reference>
<proteinExistence type="predicted"/>
<dbReference type="Gene3D" id="3.30.420.10">
    <property type="entry name" value="Ribonuclease H-like superfamily/Ribonuclease H"/>
    <property type="match status" value="1"/>
</dbReference>
<dbReference type="AlphaFoldDB" id="A0A3Q4N5Q2"/>
<organism evidence="1 2">
    <name type="scientific">Neolamprologus brichardi</name>
    <name type="common">Fairy cichlid</name>
    <name type="synonym">Lamprologus brichardi</name>
    <dbReference type="NCBI Taxonomy" id="32507"/>
    <lineage>
        <taxon>Eukaryota</taxon>
        <taxon>Metazoa</taxon>
        <taxon>Chordata</taxon>
        <taxon>Craniata</taxon>
        <taxon>Vertebrata</taxon>
        <taxon>Euteleostomi</taxon>
        <taxon>Actinopterygii</taxon>
        <taxon>Neopterygii</taxon>
        <taxon>Teleostei</taxon>
        <taxon>Neoteleostei</taxon>
        <taxon>Acanthomorphata</taxon>
        <taxon>Ovalentaria</taxon>
        <taxon>Cichlomorphae</taxon>
        <taxon>Cichliformes</taxon>
        <taxon>Cichlidae</taxon>
        <taxon>African cichlids</taxon>
        <taxon>Pseudocrenilabrinae</taxon>
        <taxon>Lamprologini</taxon>
        <taxon>Neolamprologus</taxon>
    </lineage>
</organism>
<evidence type="ECO:0000313" key="2">
    <source>
        <dbReference type="Proteomes" id="UP000261580"/>
    </source>
</evidence>
<sequence>VILACSCEKMFIPCLKYQGAIMVWGAFSFSGTMELQDVQGHQTAVVYVQMLQRVSLLTEGGNVNGCLSLCILL</sequence>
<dbReference type="GeneTree" id="ENSGT01150000287616"/>
<dbReference type="STRING" id="32507.ENSNBRP00000027554"/>
<reference evidence="1" key="2">
    <citation type="submission" date="2025-09" db="UniProtKB">
        <authorList>
            <consortium name="Ensembl"/>
        </authorList>
    </citation>
    <scope>IDENTIFICATION</scope>
</reference>
<keyword evidence="2" id="KW-1185">Reference proteome</keyword>
<protein>
    <submittedName>
        <fullName evidence="1">Uncharacterized protein</fullName>
    </submittedName>
</protein>
<accession>A0A3Q4N5Q2</accession>
<dbReference type="Proteomes" id="UP000261580">
    <property type="component" value="Unassembled WGS sequence"/>
</dbReference>